<dbReference type="InterPro" id="IPR042031">
    <property type="entry name" value="SKA1_MBD_sf"/>
</dbReference>
<accession>A0A2A6C0K3</accession>
<feature type="compositionally biased region" description="Basic and acidic residues" evidence="4">
    <location>
        <begin position="50"/>
        <end position="60"/>
    </location>
</feature>
<dbReference type="InterPro" id="IPR009829">
    <property type="entry name" value="SKA1"/>
</dbReference>
<evidence type="ECO:0000313" key="5">
    <source>
        <dbReference type="EnsemblMetazoa" id="PPA42199.1"/>
    </source>
</evidence>
<feature type="compositionally biased region" description="Basic and acidic residues" evidence="4">
    <location>
        <begin position="9"/>
        <end position="23"/>
    </location>
</feature>
<dbReference type="AlphaFoldDB" id="A0A2A6C0K3"/>
<dbReference type="PANTHER" id="PTHR28573:SF1">
    <property type="entry name" value="SPINDLE AND KINETOCHORE-ASSOCIATED PROTEIN 1"/>
    <property type="match status" value="1"/>
</dbReference>
<dbReference type="Gene3D" id="1.10.10.1890">
    <property type="entry name" value="Ska1 microtubule binding domain-like"/>
    <property type="match status" value="1"/>
</dbReference>
<dbReference type="GO" id="GO:0051301">
    <property type="term" value="P:cell division"/>
    <property type="evidence" value="ECO:0007669"/>
    <property type="project" value="InterPro"/>
</dbReference>
<feature type="region of interest" description="Disordered" evidence="4">
    <location>
        <begin position="1"/>
        <end position="63"/>
    </location>
</feature>
<evidence type="ECO:0000256" key="2">
    <source>
        <dbReference type="ARBA" id="ARBA00047182"/>
    </source>
</evidence>
<organism evidence="5 6">
    <name type="scientific">Pristionchus pacificus</name>
    <name type="common">Parasitic nematode worm</name>
    <dbReference type="NCBI Taxonomy" id="54126"/>
    <lineage>
        <taxon>Eukaryota</taxon>
        <taxon>Metazoa</taxon>
        <taxon>Ecdysozoa</taxon>
        <taxon>Nematoda</taxon>
        <taxon>Chromadorea</taxon>
        <taxon>Rhabditida</taxon>
        <taxon>Rhabditina</taxon>
        <taxon>Diplogasteromorpha</taxon>
        <taxon>Diplogasteroidea</taxon>
        <taxon>Neodiplogasteridae</taxon>
        <taxon>Pristionchus</taxon>
    </lineage>
</organism>
<proteinExistence type="inferred from homology"/>
<accession>A0A8R1Z040</accession>
<dbReference type="GO" id="GO:0007059">
    <property type="term" value="P:chromosome segregation"/>
    <property type="evidence" value="ECO:0007669"/>
    <property type="project" value="InterPro"/>
</dbReference>
<reference evidence="5" key="2">
    <citation type="submission" date="2022-06" db="UniProtKB">
        <authorList>
            <consortium name="EnsemblMetazoa"/>
        </authorList>
    </citation>
    <scope>IDENTIFICATION</scope>
    <source>
        <strain evidence="5">PS312</strain>
    </source>
</reference>
<evidence type="ECO:0000256" key="1">
    <source>
        <dbReference type="ARBA" id="ARBA00006836"/>
    </source>
</evidence>
<evidence type="ECO:0000256" key="4">
    <source>
        <dbReference type="SAM" id="MobiDB-lite"/>
    </source>
</evidence>
<gene>
    <name evidence="5" type="primary">WBGene00280568</name>
</gene>
<dbReference type="Pfam" id="PF07160">
    <property type="entry name" value="SKA1"/>
    <property type="match status" value="1"/>
</dbReference>
<comment type="similarity">
    <text evidence="1">Belongs to the SKA1 family.</text>
</comment>
<sequence length="180" mass="20342">MPRKARNTLRHEHGVIPDEDLKTAVEAPKAATPRAEKAANMGGARAAAAAEEKRERKEEGEAVTPLTADELESVPKYMKGRLALTEVNEVVRCLSAFLKYKHDLLVANPAKLSMKEKDLVYAWRDQGCDSSTTYCLDSELRDRLHEKHKKNMKTVLPILRHVKRIREARDKGAMRIYPLA</sequence>
<name>A0A2A6C0K3_PRIPA</name>
<dbReference type="PANTHER" id="PTHR28573">
    <property type="entry name" value="SPINDLE AND KINETOCHORE-ASSOCIATED PROTEIN 1"/>
    <property type="match status" value="1"/>
</dbReference>
<protein>
    <recommendedName>
        <fullName evidence="2">SKA complex subunit 1</fullName>
    </recommendedName>
    <alternativeName>
        <fullName evidence="3">Spindle and kinetochore-associated protein 1</fullName>
    </alternativeName>
</protein>
<keyword evidence="6" id="KW-1185">Reference proteome</keyword>
<evidence type="ECO:0000313" key="6">
    <source>
        <dbReference type="Proteomes" id="UP000005239"/>
    </source>
</evidence>
<evidence type="ECO:0000256" key="3">
    <source>
        <dbReference type="ARBA" id="ARBA00047202"/>
    </source>
</evidence>
<dbReference type="Proteomes" id="UP000005239">
    <property type="component" value="Unassembled WGS sequence"/>
</dbReference>
<dbReference type="EnsemblMetazoa" id="PPA42199.1">
    <property type="protein sequence ID" value="PPA42199.1"/>
    <property type="gene ID" value="WBGene00280568"/>
</dbReference>
<reference evidence="6" key="1">
    <citation type="journal article" date="2008" name="Nat. Genet.">
        <title>The Pristionchus pacificus genome provides a unique perspective on nematode lifestyle and parasitism.</title>
        <authorList>
            <person name="Dieterich C."/>
            <person name="Clifton S.W."/>
            <person name="Schuster L.N."/>
            <person name="Chinwalla A."/>
            <person name="Delehaunty K."/>
            <person name="Dinkelacker I."/>
            <person name="Fulton L."/>
            <person name="Fulton R."/>
            <person name="Godfrey J."/>
            <person name="Minx P."/>
            <person name="Mitreva M."/>
            <person name="Roeseler W."/>
            <person name="Tian H."/>
            <person name="Witte H."/>
            <person name="Yang S.P."/>
            <person name="Wilson R.K."/>
            <person name="Sommer R.J."/>
        </authorList>
    </citation>
    <scope>NUCLEOTIDE SEQUENCE [LARGE SCALE GENOMIC DNA]</scope>
    <source>
        <strain evidence="6">PS312</strain>
    </source>
</reference>
<feature type="compositionally biased region" description="Low complexity" evidence="4">
    <location>
        <begin position="38"/>
        <end position="49"/>
    </location>
</feature>
<dbReference type="GO" id="GO:0008017">
    <property type="term" value="F:microtubule binding"/>
    <property type="evidence" value="ECO:0007669"/>
    <property type="project" value="InterPro"/>
</dbReference>